<dbReference type="Proteomes" id="UP000249819">
    <property type="component" value="Unassembled WGS sequence"/>
</dbReference>
<evidence type="ECO:0000313" key="2">
    <source>
        <dbReference type="Proteomes" id="UP000249819"/>
    </source>
</evidence>
<sequence>MPVNPLLPEELLHFIWQHRLFRQQALFTTNGDPVRVLCPGIYNHHDGPDFSHASIHIGTTRWVGNVELHVRSSDWYRHFHHHNPKYANIILHVVFLDDKENKPFPAPCLELQQHVSKLMLRHYSALKNNADFIPCAGLASRVPPLHWMAWEERLLADRWELKMEQWQQWLLQSRFNWDEVCYLVLAEAFGLSQNTAPMLQLAQSLPWKLLLRYRHDLVLTEALLFGQAGMLACDNPDAYTQELQRQYTWLAHKHQLTPLPGSVWKWLRIRPSSFPAMRIAQLATLLHHYPRLFATLLDMTTLSGLQEIFFVAPSPYWQTHYRLSSSEKPATATIGKQGVNSIIINAILPLLFFYGKVCHSWYRRQLALEWLLQLPAEDNKVMKEWKKIGIYPHNALESQGLLHLKKYYCNEKKCLQCAVGARLMMKEGIAV</sequence>
<dbReference type="InterPro" id="IPR021272">
    <property type="entry name" value="DUF2851"/>
</dbReference>
<accession>A0A327W273</accession>
<reference evidence="1 2" key="1">
    <citation type="submission" date="2018-06" db="EMBL/GenBank/DDBJ databases">
        <title>Genomic Encyclopedia of Archaeal and Bacterial Type Strains, Phase II (KMG-II): from individual species to whole genera.</title>
        <authorList>
            <person name="Goeker M."/>
        </authorList>
    </citation>
    <scope>NUCLEOTIDE SEQUENCE [LARGE SCALE GENOMIC DNA]</scope>
    <source>
        <strain evidence="1 2">DSM 29821</strain>
    </source>
</reference>
<proteinExistence type="predicted"/>
<organism evidence="1 2">
    <name type="scientific">Chitinophaga dinghuensis</name>
    <dbReference type="NCBI Taxonomy" id="1539050"/>
    <lineage>
        <taxon>Bacteria</taxon>
        <taxon>Pseudomonadati</taxon>
        <taxon>Bacteroidota</taxon>
        <taxon>Chitinophagia</taxon>
        <taxon>Chitinophagales</taxon>
        <taxon>Chitinophagaceae</taxon>
        <taxon>Chitinophaga</taxon>
    </lineage>
</organism>
<dbReference type="Pfam" id="PF11013">
    <property type="entry name" value="DUF2851"/>
    <property type="match status" value="1"/>
</dbReference>
<dbReference type="EMBL" id="QLMA01000003">
    <property type="protein sequence ID" value="RAJ83349.1"/>
    <property type="molecule type" value="Genomic_DNA"/>
</dbReference>
<dbReference type="AlphaFoldDB" id="A0A327W273"/>
<evidence type="ECO:0000313" key="1">
    <source>
        <dbReference type="EMBL" id="RAJ83349.1"/>
    </source>
</evidence>
<comment type="caution">
    <text evidence="1">The sequence shown here is derived from an EMBL/GenBank/DDBJ whole genome shotgun (WGS) entry which is preliminary data.</text>
</comment>
<name>A0A327W273_9BACT</name>
<keyword evidence="2" id="KW-1185">Reference proteome</keyword>
<dbReference type="RefSeq" id="WP_111592001.1">
    <property type="nucleotide sequence ID" value="NZ_QLMA01000003.1"/>
</dbReference>
<gene>
    <name evidence="1" type="ORF">CLV59_103316</name>
</gene>
<dbReference type="OrthoDB" id="1005072at2"/>
<protein>
    <submittedName>
        <fullName evidence="1">Uncharacterized protein DUF2851</fullName>
    </submittedName>
</protein>